<organism evidence="1 2">
    <name type="scientific">Heterodera trifolii</name>
    <dbReference type="NCBI Taxonomy" id="157864"/>
    <lineage>
        <taxon>Eukaryota</taxon>
        <taxon>Metazoa</taxon>
        <taxon>Ecdysozoa</taxon>
        <taxon>Nematoda</taxon>
        <taxon>Chromadorea</taxon>
        <taxon>Rhabditida</taxon>
        <taxon>Tylenchina</taxon>
        <taxon>Tylenchomorpha</taxon>
        <taxon>Tylenchoidea</taxon>
        <taxon>Heteroderidae</taxon>
        <taxon>Heteroderinae</taxon>
        <taxon>Heterodera</taxon>
    </lineage>
</organism>
<proteinExistence type="predicted"/>
<sequence>MEIGRNSNSKQKWREWHKEMEMVNFEDRKAMPIPQKPLPKKIIGFKRINILYIDRNVITFLHHFRQIFATRPINLTIITHNDRILEFILQLKSYGTKLIFKFIVRTESEMGQ</sequence>
<gene>
    <name evidence="1" type="ORF">niasHT_035259</name>
</gene>
<dbReference type="Proteomes" id="UP001620626">
    <property type="component" value="Unassembled WGS sequence"/>
</dbReference>
<dbReference type="EMBL" id="JBICBT010001071">
    <property type="protein sequence ID" value="KAL3084650.1"/>
    <property type="molecule type" value="Genomic_DNA"/>
</dbReference>
<dbReference type="AlphaFoldDB" id="A0ABD2J383"/>
<comment type="caution">
    <text evidence="1">The sequence shown here is derived from an EMBL/GenBank/DDBJ whole genome shotgun (WGS) entry which is preliminary data.</text>
</comment>
<evidence type="ECO:0000313" key="1">
    <source>
        <dbReference type="EMBL" id="KAL3084650.1"/>
    </source>
</evidence>
<keyword evidence="2" id="KW-1185">Reference proteome</keyword>
<evidence type="ECO:0000313" key="2">
    <source>
        <dbReference type="Proteomes" id="UP001620626"/>
    </source>
</evidence>
<protein>
    <submittedName>
        <fullName evidence="1">Uncharacterized protein</fullName>
    </submittedName>
</protein>
<name>A0ABD2J383_9BILA</name>
<accession>A0ABD2J383</accession>
<reference evidence="1 2" key="1">
    <citation type="submission" date="2024-10" db="EMBL/GenBank/DDBJ databases">
        <authorList>
            <person name="Kim D."/>
        </authorList>
    </citation>
    <scope>NUCLEOTIDE SEQUENCE [LARGE SCALE GENOMIC DNA]</scope>
    <source>
        <strain evidence="1">BH-2024</strain>
    </source>
</reference>